<reference evidence="2 3" key="2">
    <citation type="journal article" date="2014" name="Int. J. Syst. Evol. Microbiol.">
        <title>Complete genome sequence of Corynebacterium casei LMG S-19264T (=DSM 44701T), isolated from a smear-ripened cheese.</title>
        <authorList>
            <consortium name="US DOE Joint Genome Institute (JGI-PGF)"/>
            <person name="Walter F."/>
            <person name="Albersmeier A."/>
            <person name="Kalinowski J."/>
            <person name="Ruckert C."/>
        </authorList>
    </citation>
    <scope>NUCLEOTIDE SEQUENCE [LARGE SCALE GENOMIC DNA]</scope>
    <source>
        <strain evidence="2 3">CGMCC 4.7206</strain>
    </source>
</reference>
<dbReference type="AlphaFoldDB" id="A0A917K6T3"/>
<dbReference type="RefSeq" id="WP_188990183.1">
    <property type="nucleotide sequence ID" value="NZ_BAAAHC010000003.1"/>
</dbReference>
<evidence type="ECO:0000313" key="2">
    <source>
        <dbReference type="EMBL" id="GGI99687.1"/>
    </source>
</evidence>
<reference evidence="1" key="5">
    <citation type="submission" date="2023-12" db="EMBL/GenBank/DDBJ databases">
        <authorList>
            <person name="Sun Q."/>
            <person name="Inoue M."/>
        </authorList>
    </citation>
    <scope>NUCLEOTIDE SEQUENCE</scope>
    <source>
        <strain evidence="1">JCM 10664</strain>
    </source>
</reference>
<dbReference type="EMBL" id="BMMT01000017">
    <property type="protein sequence ID" value="GGI99687.1"/>
    <property type="molecule type" value="Genomic_DNA"/>
</dbReference>
<organism evidence="2 3">
    <name type="scientific">Saccharopolyspora thermophila</name>
    <dbReference type="NCBI Taxonomy" id="89367"/>
    <lineage>
        <taxon>Bacteria</taxon>
        <taxon>Bacillati</taxon>
        <taxon>Actinomycetota</taxon>
        <taxon>Actinomycetes</taxon>
        <taxon>Pseudonocardiales</taxon>
        <taxon>Pseudonocardiaceae</taxon>
        <taxon>Saccharopolyspora</taxon>
    </lineage>
</organism>
<evidence type="ECO:0000313" key="1">
    <source>
        <dbReference type="EMBL" id="GAA0507301.1"/>
    </source>
</evidence>
<name>A0A917K6T3_9PSEU</name>
<keyword evidence="4" id="KW-1185">Reference proteome</keyword>
<reference evidence="1" key="1">
    <citation type="journal article" date="2014" name="Int. J. Syst. Evol. Microbiol.">
        <title>Complete genome of a new Firmicutes species belonging to the dominant human colonic microbiota ('Ruminococcus bicirculans') reveals two chromosomes and a selective capacity to utilize plant glucans.</title>
        <authorList>
            <consortium name="NISC Comparative Sequencing Program"/>
            <person name="Wegmann U."/>
            <person name="Louis P."/>
            <person name="Goesmann A."/>
            <person name="Henrissat B."/>
            <person name="Duncan S.H."/>
            <person name="Flint H.J."/>
        </authorList>
    </citation>
    <scope>NUCLEOTIDE SEQUENCE</scope>
    <source>
        <strain evidence="1">JCM 10664</strain>
    </source>
</reference>
<dbReference type="Proteomes" id="UP001500220">
    <property type="component" value="Unassembled WGS sequence"/>
</dbReference>
<comment type="caution">
    <text evidence="2">The sequence shown here is derived from an EMBL/GenBank/DDBJ whole genome shotgun (WGS) entry which is preliminary data.</text>
</comment>
<reference evidence="4" key="3">
    <citation type="journal article" date="2019" name="Int. J. Syst. Evol. Microbiol.">
        <title>The Global Catalogue of Microorganisms (GCM) 10K type strain sequencing project: providing services to taxonomists for standard genome sequencing and annotation.</title>
        <authorList>
            <consortium name="The Broad Institute Genomics Platform"/>
            <consortium name="The Broad Institute Genome Sequencing Center for Infectious Disease"/>
            <person name="Wu L."/>
            <person name="Ma J."/>
        </authorList>
    </citation>
    <scope>NUCLEOTIDE SEQUENCE [LARGE SCALE GENOMIC DNA]</scope>
    <source>
        <strain evidence="4">JCM 10664</strain>
    </source>
</reference>
<evidence type="ECO:0000313" key="4">
    <source>
        <dbReference type="Proteomes" id="UP001500220"/>
    </source>
</evidence>
<proteinExistence type="predicted"/>
<evidence type="ECO:0000313" key="3">
    <source>
        <dbReference type="Proteomes" id="UP000597989"/>
    </source>
</evidence>
<accession>A0A917K6T3</accession>
<sequence length="53" mass="5825">MADLAMLALSLIAVAAVFLALRTEDDDSGEQSDAGEIDRFRDEMRVNGRAQLR</sequence>
<protein>
    <submittedName>
        <fullName evidence="2">Uncharacterized protein</fullName>
    </submittedName>
</protein>
<reference evidence="2" key="4">
    <citation type="submission" date="2020-09" db="EMBL/GenBank/DDBJ databases">
        <authorList>
            <person name="Sun Q."/>
            <person name="Zhou Y."/>
        </authorList>
    </citation>
    <scope>NUCLEOTIDE SEQUENCE</scope>
    <source>
        <strain evidence="2">CGMCC 4.7206</strain>
    </source>
</reference>
<gene>
    <name evidence="1" type="ORF">GCM10009545_06700</name>
    <name evidence="2" type="ORF">GCM10011581_41040</name>
</gene>
<dbReference type="EMBL" id="BAAAHC010000003">
    <property type="protein sequence ID" value="GAA0507301.1"/>
    <property type="molecule type" value="Genomic_DNA"/>
</dbReference>
<dbReference type="Proteomes" id="UP000597989">
    <property type="component" value="Unassembled WGS sequence"/>
</dbReference>